<evidence type="ECO:0000256" key="8">
    <source>
        <dbReference type="SAM" id="Phobius"/>
    </source>
</evidence>
<keyword evidence="4" id="KW-0029">Amino-acid transport</keyword>
<evidence type="ECO:0000256" key="6">
    <source>
        <dbReference type="ARBA" id="ARBA00023136"/>
    </source>
</evidence>
<protein>
    <submittedName>
        <fullName evidence="10">Amino acid permease</fullName>
    </submittedName>
</protein>
<feature type="transmembrane region" description="Helical" evidence="8">
    <location>
        <begin position="212"/>
        <end position="239"/>
    </location>
</feature>
<feature type="transmembrane region" description="Helical" evidence="8">
    <location>
        <begin position="440"/>
        <end position="458"/>
    </location>
</feature>
<dbReference type="InterPro" id="IPR004841">
    <property type="entry name" value="AA-permease/SLC12A_dom"/>
</dbReference>
<feature type="compositionally biased region" description="Polar residues" evidence="7">
    <location>
        <begin position="12"/>
        <end position="22"/>
    </location>
</feature>
<organism evidence="10 11">
    <name type="scientific">Alicyclobacillus mengziensis</name>
    <dbReference type="NCBI Taxonomy" id="2931921"/>
    <lineage>
        <taxon>Bacteria</taxon>
        <taxon>Bacillati</taxon>
        <taxon>Bacillota</taxon>
        <taxon>Bacilli</taxon>
        <taxon>Bacillales</taxon>
        <taxon>Alicyclobacillaceae</taxon>
        <taxon>Alicyclobacillus</taxon>
    </lineage>
</organism>
<feature type="transmembrane region" description="Helical" evidence="8">
    <location>
        <begin position="348"/>
        <end position="369"/>
    </location>
</feature>
<feature type="transmembrane region" description="Helical" evidence="8">
    <location>
        <begin position="60"/>
        <end position="82"/>
    </location>
</feature>
<dbReference type="PANTHER" id="PTHR43495:SF5">
    <property type="entry name" value="GAMMA-AMINOBUTYRIC ACID PERMEASE"/>
    <property type="match status" value="1"/>
</dbReference>
<feature type="transmembrane region" description="Helical" evidence="8">
    <location>
        <begin position="170"/>
        <end position="192"/>
    </location>
</feature>
<feature type="transmembrane region" description="Helical" evidence="8">
    <location>
        <begin position="410"/>
        <end position="434"/>
    </location>
</feature>
<dbReference type="GO" id="GO:0006865">
    <property type="term" value="P:amino acid transport"/>
    <property type="evidence" value="ECO:0007669"/>
    <property type="project" value="UniProtKB-KW"/>
</dbReference>
<dbReference type="Pfam" id="PF00324">
    <property type="entry name" value="AA_permease"/>
    <property type="match status" value="1"/>
</dbReference>
<proteinExistence type="predicted"/>
<reference evidence="10 11" key="1">
    <citation type="submission" date="2021-02" db="EMBL/GenBank/DDBJ databases">
        <title>Alicyclobacillus curvatus sp. nov. and Alicyclobacillus mengziensis sp. nov., two acidophilic bacteria isolated from acid mine drainage.</title>
        <authorList>
            <person name="Huang Y."/>
        </authorList>
    </citation>
    <scope>NUCLEOTIDE SEQUENCE [LARGE SCALE GENOMIC DNA]</scope>
    <source>
        <strain evidence="10 11">S30H14</strain>
    </source>
</reference>
<feature type="domain" description="Amino acid permease/ SLC12A" evidence="9">
    <location>
        <begin position="32"/>
        <end position="464"/>
    </location>
</feature>
<keyword evidence="3 8" id="KW-0812">Transmembrane</keyword>
<feature type="transmembrane region" description="Helical" evidence="8">
    <location>
        <begin position="139"/>
        <end position="158"/>
    </location>
</feature>
<evidence type="ECO:0000256" key="1">
    <source>
        <dbReference type="ARBA" id="ARBA00004141"/>
    </source>
</evidence>
<dbReference type="RefSeq" id="WP_206655964.1">
    <property type="nucleotide sequence ID" value="NZ_CP071182.1"/>
</dbReference>
<accession>A0A9X7VZJ0</accession>
<dbReference type="KEGG" id="afx:JZ786_19415"/>
<evidence type="ECO:0000256" key="5">
    <source>
        <dbReference type="ARBA" id="ARBA00022989"/>
    </source>
</evidence>
<keyword evidence="11" id="KW-1185">Reference proteome</keyword>
<evidence type="ECO:0000259" key="9">
    <source>
        <dbReference type="Pfam" id="PF00324"/>
    </source>
</evidence>
<dbReference type="EMBL" id="CP071182">
    <property type="protein sequence ID" value="QSO46598.1"/>
    <property type="molecule type" value="Genomic_DNA"/>
</dbReference>
<dbReference type="GO" id="GO:0055085">
    <property type="term" value="P:transmembrane transport"/>
    <property type="evidence" value="ECO:0007669"/>
    <property type="project" value="InterPro"/>
</dbReference>
<keyword evidence="6 8" id="KW-0472">Membrane</keyword>
<evidence type="ECO:0000313" key="10">
    <source>
        <dbReference type="EMBL" id="QSO46598.1"/>
    </source>
</evidence>
<evidence type="ECO:0000313" key="11">
    <source>
        <dbReference type="Proteomes" id="UP000663505"/>
    </source>
</evidence>
<keyword evidence="5 8" id="KW-1133">Transmembrane helix</keyword>
<dbReference type="PIRSF" id="PIRSF006060">
    <property type="entry name" value="AA_transporter"/>
    <property type="match status" value="1"/>
</dbReference>
<dbReference type="Gene3D" id="1.20.1740.10">
    <property type="entry name" value="Amino acid/polyamine transporter I"/>
    <property type="match status" value="1"/>
</dbReference>
<evidence type="ECO:0000256" key="4">
    <source>
        <dbReference type="ARBA" id="ARBA00022970"/>
    </source>
</evidence>
<evidence type="ECO:0000256" key="3">
    <source>
        <dbReference type="ARBA" id="ARBA00022692"/>
    </source>
</evidence>
<feature type="transmembrane region" description="Helical" evidence="8">
    <location>
        <begin position="375"/>
        <end position="398"/>
    </location>
</feature>
<feature type="transmembrane region" description="Helical" evidence="8">
    <location>
        <begin position="28"/>
        <end position="48"/>
    </location>
</feature>
<sequence length="467" mass="50335">MNRVKGHYGPTNRMNTGKQVQSDKQSMSIWELILVGVGGIIGAGYFLGSGSPIRTAGPSVLLAFLVGGFITTQTVGALNTLATYHPSEGAFKAYADMYLGRFTGYMQGWTYYLTSILTISSEAVASAIFVRLWVPSVPIWVLSSVFAAIVILINAFGVKNFGLVESFMSVIKIAALVGFIVVVGLFLFGWHVQSTGTTPKLGSLFSGSFFPHGFGGLGQSMLIVIFAYAGIGVFGTAAVELKHPKRLDMGGFTTMGLLTGLYLLSIAGVLLILPWSKVSTQISPFVQAIQALHLGVLADILNAVILVASFSVMAGSVFSANQILASLGHGGEAPKFTVKTSKKRHTHYGALITTAVGIAIFIAVSYVLPSSVYNLLISSSSFFTFFNWFIMLSTLIAWRRKEPQNGVSKLSFGQPFTTWLTMVLIVVLAGYALFERDQRLGFYVSLGMSILLVVGYFFSRKRKFGLS</sequence>
<dbReference type="AlphaFoldDB" id="A0A9X7VZJ0"/>
<feature type="transmembrane region" description="Helical" evidence="8">
    <location>
        <begin position="251"/>
        <end position="275"/>
    </location>
</feature>
<feature type="region of interest" description="Disordered" evidence="7">
    <location>
        <begin position="1"/>
        <end position="22"/>
    </location>
</feature>
<feature type="transmembrane region" description="Helical" evidence="8">
    <location>
        <begin position="111"/>
        <end position="133"/>
    </location>
</feature>
<evidence type="ECO:0000256" key="7">
    <source>
        <dbReference type="SAM" id="MobiDB-lite"/>
    </source>
</evidence>
<keyword evidence="2" id="KW-0813">Transport</keyword>
<dbReference type="PANTHER" id="PTHR43495">
    <property type="entry name" value="GABA PERMEASE"/>
    <property type="match status" value="1"/>
</dbReference>
<dbReference type="GO" id="GO:0016020">
    <property type="term" value="C:membrane"/>
    <property type="evidence" value="ECO:0007669"/>
    <property type="project" value="UniProtKB-SubCell"/>
</dbReference>
<gene>
    <name evidence="10" type="ORF">JZ786_19415</name>
</gene>
<dbReference type="Proteomes" id="UP000663505">
    <property type="component" value="Chromosome"/>
</dbReference>
<comment type="subcellular location">
    <subcellularLocation>
        <location evidence="1">Membrane</location>
        <topology evidence="1">Multi-pass membrane protein</topology>
    </subcellularLocation>
</comment>
<name>A0A9X7VZJ0_9BACL</name>
<evidence type="ECO:0000256" key="2">
    <source>
        <dbReference type="ARBA" id="ARBA00022448"/>
    </source>
</evidence>